<feature type="region of interest" description="Disordered" evidence="1">
    <location>
        <begin position="237"/>
        <end position="262"/>
    </location>
</feature>
<protein>
    <recommendedName>
        <fullName evidence="3">Sulfatase-modifying factor enzyme-like domain-containing protein</fullName>
    </recommendedName>
</protein>
<dbReference type="InterPro" id="IPR042095">
    <property type="entry name" value="SUMF_sf"/>
</dbReference>
<dbReference type="InterPro" id="IPR051043">
    <property type="entry name" value="Sulfatase_Mod_Factor_Kinase"/>
</dbReference>
<dbReference type="PANTHER" id="PTHR23150">
    <property type="entry name" value="SULFATASE MODIFYING FACTOR 1, 2"/>
    <property type="match status" value="1"/>
</dbReference>
<sequence>MKKHNLFVLSAVFFVLTNFYAPAQTPDSAHDRVREAMDGVFLITLAANGDTYTIGENVQSVTAERTVLPFYLNAYETSYALWYSVRTRAETELNYTFQNPGQEGAAGRRGKKPAEDGAYQPVTGISWRDALVWCNAFSELEGRKPCYTYKGNVLRDAANAAAVDLCECDWNADGYRLPSEAEWEYAARKIRGKSGAKSFSAGNTVSGPAWDMARVQKAADATRKAFLQITDKADEAANITGSSNAKKHNTQNSSKPQNETSEEIRIPRFLHPGTANIGTAGASYDPLGKPGSGKPNGSGVYDMSGNVLEFCWDWFGTYEKETENIPSHGPRYGSERVCRGGSWSPYASLLYSADRYAYDPGESYNYMGFRFALSAQR</sequence>
<dbReference type="SUPFAM" id="SSF56436">
    <property type="entry name" value="C-type lectin-like"/>
    <property type="match status" value="1"/>
</dbReference>
<evidence type="ECO:0000313" key="5">
    <source>
        <dbReference type="Proteomes" id="UP000016649"/>
    </source>
</evidence>
<dbReference type="PANTHER" id="PTHR23150:SF19">
    <property type="entry name" value="FORMYLGLYCINE-GENERATING ENZYME"/>
    <property type="match status" value="1"/>
</dbReference>
<feature type="compositionally biased region" description="Polar residues" evidence="1">
    <location>
        <begin position="239"/>
        <end position="259"/>
    </location>
</feature>
<organism evidence="4 5">
    <name type="scientific">Treponema lecithinolyticum ATCC 700332</name>
    <dbReference type="NCBI Taxonomy" id="1321815"/>
    <lineage>
        <taxon>Bacteria</taxon>
        <taxon>Pseudomonadati</taxon>
        <taxon>Spirochaetota</taxon>
        <taxon>Spirochaetia</taxon>
        <taxon>Spirochaetales</taxon>
        <taxon>Treponemataceae</taxon>
        <taxon>Treponema</taxon>
    </lineage>
</organism>
<dbReference type="Pfam" id="PF03781">
    <property type="entry name" value="FGE-sulfatase"/>
    <property type="match status" value="1"/>
</dbReference>
<gene>
    <name evidence="4" type="ORF">HMPREF9193_01153</name>
</gene>
<dbReference type="RefSeq" id="WP_021687364.1">
    <property type="nucleotide sequence ID" value="NZ_KI260566.1"/>
</dbReference>
<dbReference type="InterPro" id="IPR005532">
    <property type="entry name" value="SUMF_dom"/>
</dbReference>
<keyword evidence="5" id="KW-1185">Reference proteome</keyword>
<feature type="signal peptide" evidence="2">
    <location>
        <begin position="1"/>
        <end position="23"/>
    </location>
</feature>
<evidence type="ECO:0000256" key="1">
    <source>
        <dbReference type="SAM" id="MobiDB-lite"/>
    </source>
</evidence>
<evidence type="ECO:0000313" key="4">
    <source>
        <dbReference type="EMBL" id="ERJ93153.1"/>
    </source>
</evidence>
<feature type="domain" description="Sulfatase-modifying factor enzyme-like" evidence="3">
    <location>
        <begin position="49"/>
        <end position="372"/>
    </location>
</feature>
<keyword evidence="2" id="KW-0732">Signal</keyword>
<name>A0ABN0NZ15_TRELE</name>
<dbReference type="Proteomes" id="UP000016649">
    <property type="component" value="Unassembled WGS sequence"/>
</dbReference>
<dbReference type="InterPro" id="IPR016187">
    <property type="entry name" value="CTDL_fold"/>
</dbReference>
<accession>A0ABN0NZ15</accession>
<proteinExistence type="predicted"/>
<evidence type="ECO:0000259" key="3">
    <source>
        <dbReference type="Pfam" id="PF03781"/>
    </source>
</evidence>
<dbReference type="Gene3D" id="3.90.1580.10">
    <property type="entry name" value="paralog of FGE (formylglycine-generating enzyme)"/>
    <property type="match status" value="1"/>
</dbReference>
<feature type="chain" id="PRO_5045391428" description="Sulfatase-modifying factor enzyme-like domain-containing protein" evidence="2">
    <location>
        <begin position="24"/>
        <end position="377"/>
    </location>
</feature>
<reference evidence="4 5" key="1">
    <citation type="submission" date="2013-08" db="EMBL/GenBank/DDBJ databases">
        <authorList>
            <person name="Weinstock G."/>
            <person name="Sodergren E."/>
            <person name="Wylie T."/>
            <person name="Fulton L."/>
            <person name="Fulton R."/>
            <person name="Fronick C."/>
            <person name="O'Laughlin M."/>
            <person name="Godfrey J."/>
            <person name="Miner T."/>
            <person name="Herter B."/>
            <person name="Appelbaum E."/>
            <person name="Cordes M."/>
            <person name="Lek S."/>
            <person name="Wollam A."/>
            <person name="Pepin K.H."/>
            <person name="Palsikar V.B."/>
            <person name="Mitreva M."/>
            <person name="Wilson R.K."/>
        </authorList>
    </citation>
    <scope>NUCLEOTIDE SEQUENCE [LARGE SCALE GENOMIC DNA]</scope>
    <source>
        <strain evidence="4 5">ATCC 700332</strain>
    </source>
</reference>
<comment type="caution">
    <text evidence="4">The sequence shown here is derived from an EMBL/GenBank/DDBJ whole genome shotgun (WGS) entry which is preliminary data.</text>
</comment>
<evidence type="ECO:0000256" key="2">
    <source>
        <dbReference type="SAM" id="SignalP"/>
    </source>
</evidence>
<dbReference type="EMBL" id="AWVH01000030">
    <property type="protein sequence ID" value="ERJ93153.1"/>
    <property type="molecule type" value="Genomic_DNA"/>
</dbReference>